<comment type="subcellular location">
    <subcellularLocation>
        <location evidence="1">Cell inner membrane</location>
        <topology evidence="1">Multi-pass membrane protein</topology>
    </subcellularLocation>
</comment>
<feature type="transmembrane region" description="Helical" evidence="9">
    <location>
        <begin position="169"/>
        <end position="192"/>
    </location>
</feature>
<evidence type="ECO:0000256" key="2">
    <source>
        <dbReference type="ARBA" id="ARBA00005745"/>
    </source>
</evidence>
<comment type="similarity">
    <text evidence="2">Belongs to the GSP F family.</text>
</comment>
<accession>A0A520MHW4</accession>
<gene>
    <name evidence="11" type="ORF">EVB03_03610</name>
</gene>
<keyword evidence="7 9" id="KW-0472">Membrane</keyword>
<dbReference type="EMBL" id="SHBP01000003">
    <property type="protein sequence ID" value="RZO20809.1"/>
    <property type="molecule type" value="Genomic_DNA"/>
</dbReference>
<dbReference type="PANTHER" id="PTHR30012:SF0">
    <property type="entry name" value="TYPE II SECRETION SYSTEM PROTEIN F-RELATED"/>
    <property type="match status" value="1"/>
</dbReference>
<evidence type="ECO:0000259" key="10">
    <source>
        <dbReference type="Pfam" id="PF00482"/>
    </source>
</evidence>
<evidence type="ECO:0000256" key="8">
    <source>
        <dbReference type="SAM" id="MobiDB-lite"/>
    </source>
</evidence>
<proteinExistence type="inferred from homology"/>
<dbReference type="Gene3D" id="1.20.81.30">
    <property type="entry name" value="Type II secretion system (T2SS), domain F"/>
    <property type="match status" value="2"/>
</dbReference>
<keyword evidence="4" id="KW-0997">Cell inner membrane</keyword>
<evidence type="ECO:0000313" key="12">
    <source>
        <dbReference type="Proteomes" id="UP000315889"/>
    </source>
</evidence>
<comment type="caution">
    <text evidence="11">The sequence shown here is derived from an EMBL/GenBank/DDBJ whole genome shotgun (WGS) entry which is preliminary data.</text>
</comment>
<evidence type="ECO:0000256" key="7">
    <source>
        <dbReference type="ARBA" id="ARBA00023136"/>
    </source>
</evidence>
<dbReference type="Proteomes" id="UP000315889">
    <property type="component" value="Unassembled WGS sequence"/>
</dbReference>
<name>A0A520MHW4_9GAMM</name>
<evidence type="ECO:0000256" key="4">
    <source>
        <dbReference type="ARBA" id="ARBA00022519"/>
    </source>
</evidence>
<protein>
    <submittedName>
        <fullName evidence="11">General secretion pathway protein GspF</fullName>
    </submittedName>
</protein>
<dbReference type="PANTHER" id="PTHR30012">
    <property type="entry name" value="GENERAL SECRETION PATHWAY PROTEIN"/>
    <property type="match status" value="1"/>
</dbReference>
<organism evidence="11 12">
    <name type="scientific">SAR92 clade bacterium</name>
    <dbReference type="NCBI Taxonomy" id="2315479"/>
    <lineage>
        <taxon>Bacteria</taxon>
        <taxon>Pseudomonadati</taxon>
        <taxon>Pseudomonadota</taxon>
        <taxon>Gammaproteobacteria</taxon>
        <taxon>Cellvibrionales</taxon>
        <taxon>Porticoccaceae</taxon>
        <taxon>SAR92 clade</taxon>
    </lineage>
</organism>
<feature type="domain" description="Type II secretion system protein GspF" evidence="10">
    <location>
        <begin position="71"/>
        <end position="193"/>
    </location>
</feature>
<dbReference type="PRINTS" id="PR00812">
    <property type="entry name" value="BCTERIALGSPF"/>
</dbReference>
<dbReference type="GO" id="GO:0005886">
    <property type="term" value="C:plasma membrane"/>
    <property type="evidence" value="ECO:0007669"/>
    <property type="project" value="UniProtKB-SubCell"/>
</dbReference>
<evidence type="ECO:0000256" key="6">
    <source>
        <dbReference type="ARBA" id="ARBA00022989"/>
    </source>
</evidence>
<keyword evidence="3" id="KW-1003">Cell membrane</keyword>
<sequence>MPTFDYSAYNIAGKLVNGVISADSERQARRQLKDKKLLPSTLEEVSKKSSGKSSRRGREAKVDNLDLSLLLHQQAILIQSGLPLEESLRMTIEQAETDKQRRLVESWRSEITEGRSFSEALRRSPYRIPESIVAGVGVGEETGHLYKILLRLSEELETSAENRKTVTRALIYPVTLISVSIIMVSIMMVWVVPKITAVFASSKRELPWITEVVVDISNFTQTYGLYVAGFVVLAILFFNQAMKRPELKLRWHSMILSTPGMGRWVRMADISDWSRNLGVLLSSGVPALAALKISSAVVSNIALQGKFDRITEAMRQGTSLHKALEDNLEGSGFLVHMVGSGEASSELDKMLLRVAEYYSARLNNAVEVFLKLLNPILILIMGAMILGIVAAIMLPIMDMNNTI</sequence>
<evidence type="ECO:0000256" key="3">
    <source>
        <dbReference type="ARBA" id="ARBA00022475"/>
    </source>
</evidence>
<evidence type="ECO:0000256" key="1">
    <source>
        <dbReference type="ARBA" id="ARBA00004429"/>
    </source>
</evidence>
<evidence type="ECO:0000313" key="11">
    <source>
        <dbReference type="EMBL" id="RZO20809.1"/>
    </source>
</evidence>
<reference evidence="11 12" key="1">
    <citation type="submission" date="2019-02" db="EMBL/GenBank/DDBJ databases">
        <title>Prokaryotic population dynamics and viral predation in marine succession experiment using metagenomics: the confinement effect.</title>
        <authorList>
            <person name="Haro-Moreno J.M."/>
            <person name="Rodriguez-Valera F."/>
            <person name="Lopez-Perez M."/>
        </authorList>
    </citation>
    <scope>NUCLEOTIDE SEQUENCE [LARGE SCALE GENOMIC DNA]</scope>
    <source>
        <strain evidence="11">MED-G170</strain>
    </source>
</reference>
<dbReference type="Pfam" id="PF00482">
    <property type="entry name" value="T2SSF"/>
    <property type="match status" value="2"/>
</dbReference>
<feature type="domain" description="Type II secretion system protein GspF" evidence="10">
    <location>
        <begin position="273"/>
        <end position="395"/>
    </location>
</feature>
<evidence type="ECO:0000256" key="5">
    <source>
        <dbReference type="ARBA" id="ARBA00022692"/>
    </source>
</evidence>
<dbReference type="InterPro" id="IPR042094">
    <property type="entry name" value="T2SS_GspF_sf"/>
</dbReference>
<dbReference type="AlphaFoldDB" id="A0A520MHW4"/>
<dbReference type="InterPro" id="IPR003004">
    <property type="entry name" value="GspF/PilC"/>
</dbReference>
<dbReference type="FunFam" id="1.20.81.30:FF:000001">
    <property type="entry name" value="Type II secretion system protein F"/>
    <property type="match status" value="1"/>
</dbReference>
<feature type="region of interest" description="Disordered" evidence="8">
    <location>
        <begin position="40"/>
        <end position="59"/>
    </location>
</feature>
<evidence type="ECO:0000256" key="9">
    <source>
        <dbReference type="SAM" id="Phobius"/>
    </source>
</evidence>
<dbReference type="InterPro" id="IPR018076">
    <property type="entry name" value="T2SS_GspF_dom"/>
</dbReference>
<feature type="transmembrane region" description="Helical" evidence="9">
    <location>
        <begin position="223"/>
        <end position="242"/>
    </location>
</feature>
<dbReference type="GO" id="GO:0015628">
    <property type="term" value="P:protein secretion by the type II secretion system"/>
    <property type="evidence" value="ECO:0007669"/>
    <property type="project" value="TreeGrafter"/>
</dbReference>
<feature type="transmembrane region" description="Helical" evidence="9">
    <location>
        <begin position="376"/>
        <end position="397"/>
    </location>
</feature>
<keyword evidence="6 9" id="KW-1133">Transmembrane helix</keyword>
<keyword evidence="5 9" id="KW-0812">Transmembrane</keyword>